<dbReference type="RefSeq" id="WP_006523811.1">
    <property type="nucleotide sequence ID" value="NC_021184.1"/>
</dbReference>
<sequence length="380" mass="42873">MKKNWLAILLVVVLLTVNLPNNVMAAQPMTVIHNDEQLQLDVPPVLEKGRVLVPLRAIFEALGAVVDYDATTETIIATKGKNRIRLQTFSTHVFLNEEAIPLDVPAKVIQGRTMVPLRFVSEALGAGVKWDAGSRTAIISQKGGPEFDTEAPGGVNTSIYYLREYNPQKEINENQITWQNDDIMFVAHKSKSEEMHTSDTIISSMTIEKGNTKHDIKLAEKPVSISSLSLSASDEYLAVNAFFHYGFKVIIVNLNSGEYIILNDYLESKGQGFVETIHSYNWSPDGSKLAFSFGDTSQSKLAIYNLNNKALSLIPAEGVYITTSYILWHKDGQCLDFISEYPSEHYKLYRYNIDQEHVENIMNLERDDLLKMREFNPQEF</sequence>
<evidence type="ECO:0000259" key="2">
    <source>
        <dbReference type="Pfam" id="PF07833"/>
    </source>
</evidence>
<dbReference type="eggNOG" id="COG0823">
    <property type="taxonomic scope" value="Bacteria"/>
</dbReference>
<reference evidence="3 4" key="1">
    <citation type="submission" date="2012-01" db="EMBL/GenBank/DDBJ databases">
        <title>Complete sequence of Desulfotomaculum gibsoniae DSM 7213.</title>
        <authorList>
            <consortium name="US DOE Joint Genome Institute"/>
            <person name="Lucas S."/>
            <person name="Han J."/>
            <person name="Lapidus A."/>
            <person name="Cheng J.-F."/>
            <person name="Goodwin L."/>
            <person name="Pitluck S."/>
            <person name="Peters L."/>
            <person name="Ovchinnikova G."/>
            <person name="Teshima H."/>
            <person name="Detter J.C."/>
            <person name="Han C."/>
            <person name="Tapia R."/>
            <person name="Land M."/>
            <person name="Hauser L."/>
            <person name="Kyrpides N."/>
            <person name="Ivanova N."/>
            <person name="Pagani I."/>
            <person name="Parshina S."/>
            <person name="Plugge C."/>
            <person name="Muyzer G."/>
            <person name="Kuever J."/>
            <person name="Ivanova A."/>
            <person name="Nazina T."/>
            <person name="Klenk H.-P."/>
            <person name="Brambilla E."/>
            <person name="Spring S."/>
            <person name="Stams A.F."/>
            <person name="Woyke T."/>
        </authorList>
    </citation>
    <scope>NUCLEOTIDE SEQUENCE [LARGE SCALE GENOMIC DNA]</scope>
    <source>
        <strain evidence="3 4">DSM 7213</strain>
    </source>
</reference>
<dbReference type="SUPFAM" id="SSF55383">
    <property type="entry name" value="Copper amine oxidase, domain N"/>
    <property type="match status" value="1"/>
</dbReference>
<dbReference type="InterPro" id="IPR011042">
    <property type="entry name" value="6-blade_b-propeller_TolB-like"/>
</dbReference>
<dbReference type="OrthoDB" id="9779128at2"/>
<evidence type="ECO:0000313" key="4">
    <source>
        <dbReference type="Proteomes" id="UP000013520"/>
    </source>
</evidence>
<feature type="signal peptide" evidence="1">
    <location>
        <begin position="1"/>
        <end position="25"/>
    </location>
</feature>
<gene>
    <name evidence="3" type="ORF">Desgi_4005</name>
</gene>
<dbReference type="InterPro" id="IPR012854">
    <property type="entry name" value="Cu_amine_oxidase-like_N"/>
</dbReference>
<evidence type="ECO:0000256" key="1">
    <source>
        <dbReference type="SAM" id="SignalP"/>
    </source>
</evidence>
<dbReference type="STRING" id="767817.Desgi_4005"/>
<feature type="domain" description="Copper amine oxidase-like N-terminal" evidence="2">
    <location>
        <begin position="34"/>
        <end position="139"/>
    </location>
</feature>
<evidence type="ECO:0000313" key="3">
    <source>
        <dbReference type="EMBL" id="AGL03284.1"/>
    </source>
</evidence>
<keyword evidence="1" id="KW-0732">Signal</keyword>
<dbReference type="Pfam" id="PF07833">
    <property type="entry name" value="Cu_amine_oxidN1"/>
    <property type="match status" value="1"/>
</dbReference>
<dbReference type="InterPro" id="IPR036582">
    <property type="entry name" value="Mao_N_sf"/>
</dbReference>
<accession>R4KKU7</accession>
<dbReference type="EMBL" id="CP003273">
    <property type="protein sequence ID" value="AGL03284.1"/>
    <property type="molecule type" value="Genomic_DNA"/>
</dbReference>
<feature type="chain" id="PRO_5004367685" evidence="1">
    <location>
        <begin position="26"/>
        <end position="380"/>
    </location>
</feature>
<dbReference type="KEGG" id="dgi:Desgi_4005"/>
<dbReference type="Gene3D" id="2.120.10.30">
    <property type="entry name" value="TolB, C-terminal domain"/>
    <property type="match status" value="1"/>
</dbReference>
<keyword evidence="4" id="KW-1185">Reference proteome</keyword>
<protein>
    <submittedName>
        <fullName evidence="3">Periplasmic component of the Tol biopolymer transport system</fullName>
    </submittedName>
</protein>
<dbReference type="AlphaFoldDB" id="R4KKU7"/>
<proteinExistence type="predicted"/>
<dbReference type="Proteomes" id="UP000013520">
    <property type="component" value="Chromosome"/>
</dbReference>
<dbReference type="HOGENOM" id="CLU_038034_2_0_9"/>
<dbReference type="SUPFAM" id="SSF82171">
    <property type="entry name" value="DPP6 N-terminal domain-like"/>
    <property type="match status" value="1"/>
</dbReference>
<organism evidence="3 4">
    <name type="scientific">Desulfoscipio gibsoniae DSM 7213</name>
    <dbReference type="NCBI Taxonomy" id="767817"/>
    <lineage>
        <taxon>Bacteria</taxon>
        <taxon>Bacillati</taxon>
        <taxon>Bacillota</taxon>
        <taxon>Clostridia</taxon>
        <taxon>Eubacteriales</taxon>
        <taxon>Desulfallaceae</taxon>
        <taxon>Desulfoscipio</taxon>
    </lineage>
</organism>
<name>R4KKU7_9FIRM</name>
<dbReference type="Gene3D" id="3.30.457.10">
    <property type="entry name" value="Copper amine oxidase-like, N-terminal domain"/>
    <property type="match status" value="1"/>
</dbReference>